<feature type="region of interest" description="Disordered" evidence="1">
    <location>
        <begin position="510"/>
        <end position="565"/>
    </location>
</feature>
<sequence length="650" mass="66894">MSGTLALAASLAAMDRAELERLVALRPPQAVSGVQDPIGLAVELLRPDSIAAAVEQLSRSSIVALLLAADPADLGAADGPDPATASRGAWGADADADAGADATAELLRLGLLGLDGGSPAALPEVTSAVRSALDAAGVPRSALRENPGAAPAADADAGSERPAGADWYGPALTATQRAAAILRSLAQQPGRINRRGTVAVATARHLAEAARIDAETAVRTLDTLALAGLTAPAGTVDRTGGDQLVVTADAARWLSLPHDERWCELARARAGSLSEPLRVAVSASHGDLGRAVGEILPHEFPLMPAAALRAAEEFARAAEDLGMAMQGRFTPPTELLLAGDDEAARRAAARDIPQPVPGVYLQPDLSIVVPGPLAPADEQELFAVAEVEQLGVASTLRVTEPALSRAIDAGGTVAGIRALLTRLSLTGIPQPLDYLLDDLSQRVGSIVVHEHHGDEGRTRVVVARRELLDALLVDRALQHLQLVPDPARSAPIAYSRLSPEHVLTALADARYPAGTPDPAGPREPAAIRDPAGPRDPAAAMRPTDALDGANASEAPGSADAPALPPPLADLVARVHRAARTEPGAGEFSRRLELAIRDRSPVLVTAAARGQERTFTLLPVSLSGGRLRATDQSAGVERTLPVAAITAVDPA</sequence>
<proteinExistence type="predicted"/>
<dbReference type="RefSeq" id="WP_200113108.1">
    <property type="nucleotide sequence ID" value="NZ_JAEHOH010000001.1"/>
</dbReference>
<evidence type="ECO:0000313" key="4">
    <source>
        <dbReference type="Proteomes" id="UP000608530"/>
    </source>
</evidence>
<keyword evidence="3" id="KW-0547">Nucleotide-binding</keyword>
<accession>A0A934UTI4</accession>
<evidence type="ECO:0000313" key="3">
    <source>
        <dbReference type="EMBL" id="MBK0417740.1"/>
    </source>
</evidence>
<keyword evidence="3" id="KW-0067">ATP-binding</keyword>
<dbReference type="Proteomes" id="UP000608530">
    <property type="component" value="Unassembled WGS sequence"/>
</dbReference>
<dbReference type="Pfam" id="PF13625">
    <property type="entry name" value="Helicase_C_3"/>
    <property type="match status" value="1"/>
</dbReference>
<name>A0A934UTI4_9MICO</name>
<dbReference type="EMBL" id="JAEHOH010000001">
    <property type="protein sequence ID" value="MBK0417740.1"/>
    <property type="molecule type" value="Genomic_DNA"/>
</dbReference>
<feature type="compositionally biased region" description="Low complexity" evidence="1">
    <location>
        <begin position="147"/>
        <end position="156"/>
    </location>
</feature>
<reference evidence="3" key="1">
    <citation type="submission" date="2020-12" db="EMBL/GenBank/DDBJ databases">
        <title>Leucobacter sp. CAS1, isolated from Chromium sludge.</title>
        <authorList>
            <person name="Xu Z."/>
        </authorList>
    </citation>
    <scope>NUCLEOTIDE SEQUENCE</scope>
    <source>
        <strain evidence="3">CSA1</strain>
    </source>
</reference>
<feature type="region of interest" description="Disordered" evidence="1">
    <location>
        <begin position="140"/>
        <end position="162"/>
    </location>
</feature>
<feature type="compositionally biased region" description="Low complexity" evidence="1">
    <location>
        <begin position="527"/>
        <end position="542"/>
    </location>
</feature>
<gene>
    <name evidence="3" type="ORF">JD276_01640</name>
</gene>
<evidence type="ECO:0000256" key="1">
    <source>
        <dbReference type="SAM" id="MobiDB-lite"/>
    </source>
</evidence>
<feature type="domain" description="Helicase XPB/Ssl2 N-terminal" evidence="2">
    <location>
        <begin position="360"/>
        <end position="482"/>
    </location>
</feature>
<comment type="caution">
    <text evidence="3">The sequence shown here is derived from an EMBL/GenBank/DDBJ whole genome shotgun (WGS) entry which is preliminary data.</text>
</comment>
<organism evidence="3 4">
    <name type="scientific">Leucobacter chromiisoli</name>
    <dbReference type="NCBI Taxonomy" id="2796471"/>
    <lineage>
        <taxon>Bacteria</taxon>
        <taxon>Bacillati</taxon>
        <taxon>Actinomycetota</taxon>
        <taxon>Actinomycetes</taxon>
        <taxon>Micrococcales</taxon>
        <taxon>Microbacteriaceae</taxon>
        <taxon>Leucobacter</taxon>
    </lineage>
</organism>
<keyword evidence="4" id="KW-1185">Reference proteome</keyword>
<dbReference type="GO" id="GO:0004386">
    <property type="term" value="F:helicase activity"/>
    <property type="evidence" value="ECO:0007669"/>
    <property type="project" value="UniProtKB-KW"/>
</dbReference>
<keyword evidence="3" id="KW-0347">Helicase</keyword>
<evidence type="ECO:0000259" key="2">
    <source>
        <dbReference type="Pfam" id="PF13625"/>
    </source>
</evidence>
<protein>
    <submittedName>
        <fullName evidence="3">Helicase-associated domain-containing protein</fullName>
    </submittedName>
</protein>
<dbReference type="InterPro" id="IPR032830">
    <property type="entry name" value="XPB/Ssl2_N"/>
</dbReference>
<keyword evidence="3" id="KW-0378">Hydrolase</keyword>
<dbReference type="AlphaFoldDB" id="A0A934UTI4"/>